<dbReference type="Gene3D" id="4.10.240.10">
    <property type="entry name" value="Zn(2)-C6 fungal-type DNA-binding domain"/>
    <property type="match status" value="1"/>
</dbReference>
<dbReference type="AlphaFoldDB" id="W3X1P0"/>
<dbReference type="GO" id="GO:0000978">
    <property type="term" value="F:RNA polymerase II cis-regulatory region sequence-specific DNA binding"/>
    <property type="evidence" value="ECO:0007669"/>
    <property type="project" value="TreeGrafter"/>
</dbReference>
<dbReference type="CDD" id="cd12148">
    <property type="entry name" value="fungal_TF_MHR"/>
    <property type="match status" value="1"/>
</dbReference>
<feature type="region of interest" description="Disordered" evidence="5">
    <location>
        <begin position="482"/>
        <end position="501"/>
    </location>
</feature>
<keyword evidence="2" id="KW-0805">Transcription regulation</keyword>
<dbReference type="GO" id="GO:0005507">
    <property type="term" value="F:copper ion binding"/>
    <property type="evidence" value="ECO:0007669"/>
    <property type="project" value="InterPro"/>
</dbReference>
<dbReference type="GO" id="GO:0008270">
    <property type="term" value="F:zinc ion binding"/>
    <property type="evidence" value="ECO:0007669"/>
    <property type="project" value="InterPro"/>
</dbReference>
<dbReference type="PROSITE" id="PS50073">
    <property type="entry name" value="COPPER_FIST_2"/>
    <property type="match status" value="1"/>
</dbReference>
<keyword evidence="4" id="KW-0539">Nucleus</keyword>
<feature type="compositionally biased region" description="Basic and acidic residues" evidence="5">
    <location>
        <begin position="679"/>
        <end position="688"/>
    </location>
</feature>
<dbReference type="InterPro" id="IPR051127">
    <property type="entry name" value="Fungal_SecMet_Regulators"/>
</dbReference>
<feature type="compositionally biased region" description="Basic and acidic residues" evidence="5">
    <location>
        <begin position="482"/>
        <end position="495"/>
    </location>
</feature>
<keyword evidence="1" id="KW-0479">Metal-binding</keyword>
<dbReference type="Pfam" id="PF04082">
    <property type="entry name" value="Fungal_trans"/>
    <property type="match status" value="1"/>
</dbReference>
<evidence type="ECO:0000256" key="2">
    <source>
        <dbReference type="ARBA" id="ARBA00023015"/>
    </source>
</evidence>
<proteinExistence type="predicted"/>
<feature type="compositionally biased region" description="Polar residues" evidence="5">
    <location>
        <begin position="689"/>
        <end position="720"/>
    </location>
</feature>
<dbReference type="RefSeq" id="XP_007834354.1">
    <property type="nucleotide sequence ID" value="XM_007836163.1"/>
</dbReference>
<dbReference type="SMART" id="SM00906">
    <property type="entry name" value="Fungal_trans"/>
    <property type="match status" value="1"/>
</dbReference>
<dbReference type="InterPro" id="IPR001083">
    <property type="entry name" value="Cu_fist_DNA-bd_dom"/>
</dbReference>
<dbReference type="HOGENOM" id="CLU_310372_0_0_1"/>
<protein>
    <recommendedName>
        <fullName evidence="10">Zn(2)-C6 fungal-type domain-containing protein</fullName>
    </recommendedName>
</protein>
<dbReference type="PANTHER" id="PTHR47424">
    <property type="entry name" value="REGULATORY PROTEIN GAL4"/>
    <property type="match status" value="1"/>
</dbReference>
<evidence type="ECO:0000256" key="5">
    <source>
        <dbReference type="SAM" id="MobiDB-lite"/>
    </source>
</evidence>
<evidence type="ECO:0000259" key="6">
    <source>
        <dbReference type="PROSITE" id="PS50048"/>
    </source>
</evidence>
<reference evidence="9" key="1">
    <citation type="journal article" date="2015" name="BMC Genomics">
        <title>Genomic and transcriptomic analysis of the endophytic fungus Pestalotiopsis fici reveals its lifestyle and high potential for synthesis of natural products.</title>
        <authorList>
            <person name="Wang X."/>
            <person name="Zhang X."/>
            <person name="Liu L."/>
            <person name="Xiang M."/>
            <person name="Wang W."/>
            <person name="Sun X."/>
            <person name="Che Y."/>
            <person name="Guo L."/>
            <person name="Liu G."/>
            <person name="Guo L."/>
            <person name="Wang C."/>
            <person name="Yin W.B."/>
            <person name="Stadler M."/>
            <person name="Zhang X."/>
            <person name="Liu X."/>
        </authorList>
    </citation>
    <scope>NUCLEOTIDE SEQUENCE [LARGE SCALE GENOMIC DNA]</scope>
    <source>
        <strain evidence="9">W106-1 / CGMCC3.15140</strain>
    </source>
</reference>
<dbReference type="eggNOG" id="ENOG502QVYJ">
    <property type="taxonomic scope" value="Eukaryota"/>
</dbReference>
<dbReference type="InterPro" id="IPR007219">
    <property type="entry name" value="XnlR_reg_dom"/>
</dbReference>
<gene>
    <name evidence="8" type="ORF">PFICI_07582</name>
</gene>
<feature type="region of interest" description="Disordered" evidence="5">
    <location>
        <begin position="668"/>
        <end position="732"/>
    </location>
</feature>
<evidence type="ECO:0000256" key="4">
    <source>
        <dbReference type="ARBA" id="ARBA00023242"/>
    </source>
</evidence>
<dbReference type="CDD" id="cd00067">
    <property type="entry name" value="GAL4"/>
    <property type="match status" value="1"/>
</dbReference>
<dbReference type="InterPro" id="IPR036864">
    <property type="entry name" value="Zn2-C6_fun-type_DNA-bd_sf"/>
</dbReference>
<dbReference type="GO" id="GO:0000981">
    <property type="term" value="F:DNA-binding transcription factor activity, RNA polymerase II-specific"/>
    <property type="evidence" value="ECO:0007669"/>
    <property type="project" value="InterPro"/>
</dbReference>
<organism evidence="8 9">
    <name type="scientific">Pestalotiopsis fici (strain W106-1 / CGMCC3.15140)</name>
    <dbReference type="NCBI Taxonomy" id="1229662"/>
    <lineage>
        <taxon>Eukaryota</taxon>
        <taxon>Fungi</taxon>
        <taxon>Dikarya</taxon>
        <taxon>Ascomycota</taxon>
        <taxon>Pezizomycotina</taxon>
        <taxon>Sordariomycetes</taxon>
        <taxon>Xylariomycetidae</taxon>
        <taxon>Amphisphaeriales</taxon>
        <taxon>Sporocadaceae</taxon>
        <taxon>Pestalotiopsis</taxon>
    </lineage>
</organism>
<evidence type="ECO:0000256" key="1">
    <source>
        <dbReference type="ARBA" id="ARBA00022723"/>
    </source>
</evidence>
<keyword evidence="9" id="KW-1185">Reference proteome</keyword>
<dbReference type="Pfam" id="PF00172">
    <property type="entry name" value="Zn_clus"/>
    <property type="match status" value="1"/>
</dbReference>
<dbReference type="KEGG" id="pfy:PFICI_07582"/>
<dbReference type="EMBL" id="KI912113">
    <property type="protein sequence ID" value="ETS80053.1"/>
    <property type="molecule type" value="Genomic_DNA"/>
</dbReference>
<evidence type="ECO:0000313" key="8">
    <source>
        <dbReference type="EMBL" id="ETS80053.1"/>
    </source>
</evidence>
<evidence type="ECO:0000313" key="9">
    <source>
        <dbReference type="Proteomes" id="UP000030651"/>
    </source>
</evidence>
<sequence>MARSKVRPESRRRIEQACEVCKKSKRRCDGRRPYCSRCIRQHKTKNCDYRDQLLPHGGPSSAPGTSSIRKAADVSPDDDSLSTTAPSTRTTRPSHAQASLLSPSNQLPSIATPLSQPEHLHNSPESNKFYIGPSGPLSFLRLLREALARRDGNFEPDVGGFDVLFEAEEPHGFGDEWKDLLLFDKLTKFTDLFFIATTGVLHVISRDDLIEKISQLCDQQGNDLSLISPMVALPIAIGAQSQVQDETNQRYAKAFSRAAYRAIRSECLLMPTLKTTQMSVLMAFYLLTAYRRNAAYMYLGIAARGAHTLGLHHVSFYNSEQATTAMSSLSLWKSICVLDVMVSSLLGRPPAVALFRQLPREIVVRSVPCFDMGYLALEASFRLAKILREILDRIYIQRETSFAFAERVLQELTDWRLSLPPQLRVPIPQAGAVQGEIPDQDRQSVTASLRVALLYYHAVMLTTRPFLVAKVGMALRESSKKSLSDSRLTEPHPGDESTSQNHLYTACVDSATYMSETIHNAAKTNILLPNTCFIKVWAFEAALTLGFSLFIEPERAFETMPTFELGIGFLRGESACSPYAKQYYEILKDVTKAIRYRHHCCAQQRRRATTSYVDRVVDCSPGTEELFDSWQELRNDAPVNQDMSEICENLEDLMGDWNEESMALFAPNAETPSGIGTSQHEKSDKHQSDSSQTSAQDPTTDNESSVVAESSTPFCQNSAAHGTKPVQEVSNTEVPLKRKRVVLPTTVTDLLPTVSDYNQELIVPPSTIHHLYATMTQIKDSEVIAHRVHELLHYFGRHFLIGLIRQRARAFVAANGPSVPQESEQANEMVRLMRIYNYNESPITKLLAFQAALAISRKIGEMIENYEAEPGAAGNPNHKAVGDCCRRFAILESQELNVLASNQINTAPDEAKWKSVYELGKRLEMFVDIFAVNGNGKSYFPSLQSWIY</sequence>
<dbReference type="SUPFAM" id="SSF57701">
    <property type="entry name" value="Zn2/Cys6 DNA-binding domain"/>
    <property type="match status" value="1"/>
</dbReference>
<name>W3X1P0_PESFW</name>
<feature type="domain" description="Copper-fist" evidence="7">
    <location>
        <begin position="29"/>
        <end position="64"/>
    </location>
</feature>
<dbReference type="OrthoDB" id="4064873at2759"/>
<accession>W3X1P0</accession>
<dbReference type="Proteomes" id="UP000030651">
    <property type="component" value="Unassembled WGS sequence"/>
</dbReference>
<feature type="region of interest" description="Disordered" evidence="5">
    <location>
        <begin position="49"/>
        <end position="128"/>
    </location>
</feature>
<evidence type="ECO:0008006" key="10">
    <source>
        <dbReference type="Google" id="ProtNLM"/>
    </source>
</evidence>
<dbReference type="PROSITE" id="PS50048">
    <property type="entry name" value="ZN2_CY6_FUNGAL_2"/>
    <property type="match status" value="1"/>
</dbReference>
<evidence type="ECO:0000259" key="7">
    <source>
        <dbReference type="PROSITE" id="PS50073"/>
    </source>
</evidence>
<feature type="compositionally biased region" description="Polar residues" evidence="5">
    <location>
        <begin position="96"/>
        <end position="115"/>
    </location>
</feature>
<dbReference type="InterPro" id="IPR001138">
    <property type="entry name" value="Zn2Cys6_DnaBD"/>
</dbReference>
<dbReference type="GO" id="GO:0006351">
    <property type="term" value="P:DNA-templated transcription"/>
    <property type="evidence" value="ECO:0007669"/>
    <property type="project" value="InterPro"/>
</dbReference>
<dbReference type="InParanoid" id="W3X1P0"/>
<feature type="compositionally biased region" description="Low complexity" evidence="5">
    <location>
        <begin position="81"/>
        <end position="94"/>
    </location>
</feature>
<dbReference type="PROSITE" id="PS00463">
    <property type="entry name" value="ZN2_CY6_FUNGAL_1"/>
    <property type="match status" value="1"/>
</dbReference>
<dbReference type="SMART" id="SM00066">
    <property type="entry name" value="GAL4"/>
    <property type="match status" value="1"/>
</dbReference>
<dbReference type="GO" id="GO:0000435">
    <property type="term" value="P:positive regulation of transcription from RNA polymerase II promoter by galactose"/>
    <property type="evidence" value="ECO:0007669"/>
    <property type="project" value="TreeGrafter"/>
</dbReference>
<feature type="domain" description="Zn(2)-C6 fungal-type" evidence="6">
    <location>
        <begin position="17"/>
        <end position="49"/>
    </location>
</feature>
<keyword evidence="3" id="KW-0804">Transcription</keyword>
<evidence type="ECO:0000256" key="3">
    <source>
        <dbReference type="ARBA" id="ARBA00023163"/>
    </source>
</evidence>
<dbReference type="PANTHER" id="PTHR47424:SF9">
    <property type="entry name" value="TAH-2"/>
    <property type="match status" value="1"/>
</dbReference>
<dbReference type="GO" id="GO:0005634">
    <property type="term" value="C:nucleus"/>
    <property type="evidence" value="ECO:0007669"/>
    <property type="project" value="TreeGrafter"/>
</dbReference>
<dbReference type="GeneID" id="19272595"/>